<dbReference type="GO" id="GO:0005524">
    <property type="term" value="F:ATP binding"/>
    <property type="evidence" value="ECO:0007669"/>
    <property type="project" value="UniProtKB-KW"/>
</dbReference>
<evidence type="ECO:0000256" key="1">
    <source>
        <dbReference type="ARBA" id="ARBA00010688"/>
    </source>
</evidence>
<dbReference type="CDD" id="cd01166">
    <property type="entry name" value="KdgK"/>
    <property type="match status" value="1"/>
</dbReference>
<keyword evidence="8" id="KW-1185">Reference proteome</keyword>
<dbReference type="Proteomes" id="UP000293568">
    <property type="component" value="Chromosome"/>
</dbReference>
<organism evidence="7 8">
    <name type="scientific">Paenibacillus protaetiae</name>
    <dbReference type="NCBI Taxonomy" id="2509456"/>
    <lineage>
        <taxon>Bacteria</taxon>
        <taxon>Bacillati</taxon>
        <taxon>Bacillota</taxon>
        <taxon>Bacilli</taxon>
        <taxon>Bacillales</taxon>
        <taxon>Paenibacillaceae</taxon>
        <taxon>Paenibacillus</taxon>
    </lineage>
</organism>
<dbReference type="PANTHER" id="PTHR43085">
    <property type="entry name" value="HEXOKINASE FAMILY MEMBER"/>
    <property type="match status" value="1"/>
</dbReference>
<sequence length="318" mass="34618">MQQASPDIVTFGESMALFMPPEHRALERATELEQSFGGAESNVAIGVARLGVTSGWFGTVGDDPFGKMILKALRAEGVDVSHARQSGEAPTGLMFREKVAGRVSVHYYRKHSAASRVTPEQLDEAYIRGAKILHVTGITAALSPNCLAAVRRAIEIAKDAGVKVCFDPNLRLKLWSIEEAREALLPLAKEADYFLPGWDELKLLYDTDDYETVKEQLLQLNAVTVVKGYGDNTVVLENGNETIVPFYPAEQVIDTVGAGDGFCAGFLAGLRKGLSPLEAVRLASVNGSLVVQMRGDWEALPEWSAVEQRLGSKAWVER</sequence>
<evidence type="ECO:0000313" key="8">
    <source>
        <dbReference type="Proteomes" id="UP000293568"/>
    </source>
</evidence>
<dbReference type="PANTHER" id="PTHR43085:SF1">
    <property type="entry name" value="PSEUDOURIDINE KINASE-RELATED"/>
    <property type="match status" value="1"/>
</dbReference>
<evidence type="ECO:0000256" key="3">
    <source>
        <dbReference type="ARBA" id="ARBA00022741"/>
    </source>
</evidence>
<dbReference type="InterPro" id="IPR002173">
    <property type="entry name" value="Carboh/pur_kinase_PfkB_CS"/>
</dbReference>
<protein>
    <submittedName>
        <fullName evidence="7">Sugar kinase</fullName>
    </submittedName>
</protein>
<dbReference type="GO" id="GO:0016301">
    <property type="term" value="F:kinase activity"/>
    <property type="evidence" value="ECO:0007669"/>
    <property type="project" value="UniProtKB-KW"/>
</dbReference>
<evidence type="ECO:0000313" key="7">
    <source>
        <dbReference type="EMBL" id="QAY65122.1"/>
    </source>
</evidence>
<name>A0A4P6EQL0_9BACL</name>
<dbReference type="RefSeq" id="WP_129437348.1">
    <property type="nucleotide sequence ID" value="NZ_CP035492.1"/>
</dbReference>
<keyword evidence="4 7" id="KW-0418">Kinase</keyword>
<dbReference type="Gene3D" id="3.40.1190.20">
    <property type="match status" value="1"/>
</dbReference>
<dbReference type="InterPro" id="IPR029056">
    <property type="entry name" value="Ribokinase-like"/>
</dbReference>
<gene>
    <name evidence="7" type="ORF">ET464_00680</name>
</gene>
<dbReference type="KEGG" id="pprt:ET464_00680"/>
<evidence type="ECO:0000256" key="2">
    <source>
        <dbReference type="ARBA" id="ARBA00022679"/>
    </source>
</evidence>
<dbReference type="SUPFAM" id="SSF53613">
    <property type="entry name" value="Ribokinase-like"/>
    <property type="match status" value="1"/>
</dbReference>
<accession>A0A4P6EQL0</accession>
<dbReference type="Pfam" id="PF00294">
    <property type="entry name" value="PfkB"/>
    <property type="match status" value="1"/>
</dbReference>
<dbReference type="EMBL" id="CP035492">
    <property type="protein sequence ID" value="QAY65122.1"/>
    <property type="molecule type" value="Genomic_DNA"/>
</dbReference>
<evidence type="ECO:0000256" key="5">
    <source>
        <dbReference type="ARBA" id="ARBA00022840"/>
    </source>
</evidence>
<dbReference type="AlphaFoldDB" id="A0A4P6EQL0"/>
<reference evidence="7 8" key="1">
    <citation type="submission" date="2019-01" db="EMBL/GenBank/DDBJ databases">
        <title>Genome sequencing of strain FW100M-2.</title>
        <authorList>
            <person name="Heo J."/>
            <person name="Kim S.-J."/>
            <person name="Kim J.-S."/>
            <person name="Hong S.-B."/>
            <person name="Kwon S.-W."/>
        </authorList>
    </citation>
    <scope>NUCLEOTIDE SEQUENCE [LARGE SCALE GENOMIC DNA]</scope>
    <source>
        <strain evidence="7 8">FW100M-2</strain>
    </source>
</reference>
<keyword evidence="2" id="KW-0808">Transferase</keyword>
<keyword evidence="5" id="KW-0067">ATP-binding</keyword>
<keyword evidence="3" id="KW-0547">Nucleotide-binding</keyword>
<evidence type="ECO:0000259" key="6">
    <source>
        <dbReference type="Pfam" id="PF00294"/>
    </source>
</evidence>
<dbReference type="OrthoDB" id="9813569at2"/>
<dbReference type="InterPro" id="IPR050306">
    <property type="entry name" value="PfkB_Carbo_kinase"/>
</dbReference>
<dbReference type="InterPro" id="IPR011611">
    <property type="entry name" value="PfkB_dom"/>
</dbReference>
<proteinExistence type="inferred from homology"/>
<evidence type="ECO:0000256" key="4">
    <source>
        <dbReference type="ARBA" id="ARBA00022777"/>
    </source>
</evidence>
<dbReference type="PROSITE" id="PS00584">
    <property type="entry name" value="PFKB_KINASES_2"/>
    <property type="match status" value="1"/>
</dbReference>
<comment type="similarity">
    <text evidence="1">Belongs to the carbohydrate kinase PfkB family.</text>
</comment>
<feature type="domain" description="Carbohydrate kinase PfkB" evidence="6">
    <location>
        <begin position="7"/>
        <end position="301"/>
    </location>
</feature>